<dbReference type="SUPFAM" id="SSF81923">
    <property type="entry name" value="Double Clp-N motif"/>
    <property type="match status" value="1"/>
</dbReference>
<dbReference type="Pfam" id="PF02861">
    <property type="entry name" value="Clp_N"/>
    <property type="match status" value="1"/>
</dbReference>
<accession>A0AAX6G0I1</accession>
<reference evidence="5" key="1">
    <citation type="journal article" date="2023" name="GigaByte">
        <title>Genome assembly of the bearded iris, Iris pallida Lam.</title>
        <authorList>
            <person name="Bruccoleri R.E."/>
            <person name="Oakeley E.J."/>
            <person name="Faust A.M.E."/>
            <person name="Altorfer M."/>
            <person name="Dessus-Babus S."/>
            <person name="Burckhardt D."/>
            <person name="Oertli M."/>
            <person name="Naumann U."/>
            <person name="Petersen F."/>
            <person name="Wong J."/>
        </authorList>
    </citation>
    <scope>NUCLEOTIDE SEQUENCE</scope>
    <source>
        <strain evidence="5">GSM-AAB239-AS_SAM_17_03QT</strain>
    </source>
</reference>
<evidence type="ECO:0000256" key="2">
    <source>
        <dbReference type="ARBA" id="ARBA00022737"/>
    </source>
</evidence>
<dbReference type="Gene3D" id="1.10.1780.10">
    <property type="entry name" value="Clp, N-terminal domain"/>
    <property type="match status" value="1"/>
</dbReference>
<protein>
    <recommendedName>
        <fullName evidence="4">Clp R domain-containing protein</fullName>
    </recommendedName>
</protein>
<evidence type="ECO:0000313" key="6">
    <source>
        <dbReference type="Proteomes" id="UP001140949"/>
    </source>
</evidence>
<keyword evidence="2 3" id="KW-0677">Repeat</keyword>
<comment type="similarity">
    <text evidence="1">Belongs to the ClpA/ClpB family.</text>
</comment>
<proteinExistence type="inferred from homology"/>
<organism evidence="5 6">
    <name type="scientific">Iris pallida</name>
    <name type="common">Sweet iris</name>
    <dbReference type="NCBI Taxonomy" id="29817"/>
    <lineage>
        <taxon>Eukaryota</taxon>
        <taxon>Viridiplantae</taxon>
        <taxon>Streptophyta</taxon>
        <taxon>Embryophyta</taxon>
        <taxon>Tracheophyta</taxon>
        <taxon>Spermatophyta</taxon>
        <taxon>Magnoliopsida</taxon>
        <taxon>Liliopsida</taxon>
        <taxon>Asparagales</taxon>
        <taxon>Iridaceae</taxon>
        <taxon>Iridoideae</taxon>
        <taxon>Irideae</taxon>
        <taxon>Iris</taxon>
    </lineage>
</organism>
<keyword evidence="6" id="KW-1185">Reference proteome</keyword>
<dbReference type="PANTHER" id="PTHR43572:SF38">
    <property type="entry name" value="PROTEIN SMAX1-LIKE 6"/>
    <property type="match status" value="1"/>
</dbReference>
<gene>
    <name evidence="5" type="ORF">M6B38_390380</name>
</gene>
<comment type="caution">
    <text evidence="5">The sequence shown here is derived from an EMBL/GenBank/DDBJ whole genome shotgun (WGS) entry which is preliminary data.</text>
</comment>
<dbReference type="EMBL" id="JANAVB010024511">
    <property type="protein sequence ID" value="KAJ6822219.1"/>
    <property type="molecule type" value="Genomic_DNA"/>
</dbReference>
<dbReference type="PANTHER" id="PTHR43572">
    <property type="entry name" value="CHAPERONE PROTEIN CLPD, CHLOROPLASTIC"/>
    <property type="match status" value="1"/>
</dbReference>
<evidence type="ECO:0000256" key="1">
    <source>
        <dbReference type="ARBA" id="ARBA00008675"/>
    </source>
</evidence>
<evidence type="ECO:0000256" key="3">
    <source>
        <dbReference type="PROSITE-ProRule" id="PRU01251"/>
    </source>
</evidence>
<dbReference type="PROSITE" id="PS51903">
    <property type="entry name" value="CLP_R"/>
    <property type="match status" value="1"/>
</dbReference>
<name>A0AAX6G0I1_IRIPA</name>
<dbReference type="AlphaFoldDB" id="A0AAX6G0I1"/>
<dbReference type="InterPro" id="IPR004176">
    <property type="entry name" value="Clp_R_N"/>
</dbReference>
<evidence type="ECO:0000259" key="4">
    <source>
        <dbReference type="PROSITE" id="PS51903"/>
    </source>
</evidence>
<dbReference type="Proteomes" id="UP001140949">
    <property type="component" value="Unassembled WGS sequence"/>
</dbReference>
<reference evidence="5" key="2">
    <citation type="submission" date="2023-04" db="EMBL/GenBank/DDBJ databases">
        <authorList>
            <person name="Bruccoleri R.E."/>
            <person name="Oakeley E.J."/>
            <person name="Faust A.-M."/>
            <person name="Dessus-Babus S."/>
            <person name="Altorfer M."/>
            <person name="Burckhardt D."/>
            <person name="Oertli M."/>
            <person name="Naumann U."/>
            <person name="Petersen F."/>
            <person name="Wong J."/>
        </authorList>
    </citation>
    <scope>NUCLEOTIDE SEQUENCE</scope>
    <source>
        <strain evidence="5">GSM-AAB239-AS_SAM_17_03QT</strain>
        <tissue evidence="5">Leaf</tissue>
    </source>
</reference>
<dbReference type="InterPro" id="IPR036628">
    <property type="entry name" value="Clp_N_dom_sf"/>
</dbReference>
<evidence type="ECO:0000313" key="5">
    <source>
        <dbReference type="EMBL" id="KAJ6822219.1"/>
    </source>
</evidence>
<feature type="domain" description="Clp R" evidence="4">
    <location>
        <begin position="8"/>
        <end position="188"/>
    </location>
</feature>
<dbReference type="InterPro" id="IPR058680">
    <property type="entry name" value="NBD_SMAX1-like"/>
</dbReference>
<dbReference type="Pfam" id="PF23569">
    <property type="entry name" value="NBD_SMAX1"/>
    <property type="match status" value="1"/>
</dbReference>
<sequence>MPTPVGTARQCLAADAGAALDDAVSVARRRSHAQTTSLHVVFALLSASSSSLLRDALSRIRGSPYSPRLQFKALELCFSVALDRLPSAAPPAAAEEPPVSNSLMAAVKRSQANQRRHPDTFHFYQQQQMLMSSSSSSAASTSSFSGVKVELQQLVLAILDDPVVSRVFNEAGYCSPDIKLAVLRPPPPILRFPRSARCPPLFLCNFSPSPEDLGCSADADNCRRIGEILARPAARNPMLVGVGAAAAAADFARSIEQRSWTLLPPEISGIRYVSVEGGRRIENGLEDLARDAEKPGVLVGVGDLKGLVELGDENVNRLVSEMTRVLEAYKGRVWVMGWSATYETYMKFLSRYPMLDRDWDLQLLPITSQKGTVGAAAGLGGGGGLLTRPQRSALYSSFDFAFHYSNEFVVSSDIVNSLRLINCLLFVYVNQ</sequence>
<dbReference type="InterPro" id="IPR051650">
    <property type="entry name" value="SL_signaling_regulator"/>
</dbReference>